<name>A0ABT9WPH0_9BACI</name>
<reference evidence="2 3" key="1">
    <citation type="submission" date="2023-07" db="EMBL/GenBank/DDBJ databases">
        <title>Genomic Encyclopedia of Type Strains, Phase IV (KMG-IV): sequencing the most valuable type-strain genomes for metagenomic binning, comparative biology and taxonomic classification.</title>
        <authorList>
            <person name="Goeker M."/>
        </authorList>
    </citation>
    <scope>NUCLEOTIDE SEQUENCE [LARGE SCALE GENOMIC DNA]</scope>
    <source>
        <strain evidence="2 3">DSM 23837</strain>
    </source>
</reference>
<feature type="transmembrane region" description="Helical" evidence="1">
    <location>
        <begin position="45"/>
        <end position="63"/>
    </location>
</feature>
<evidence type="ECO:0000256" key="1">
    <source>
        <dbReference type="SAM" id="Phobius"/>
    </source>
</evidence>
<dbReference type="PANTHER" id="PTHR40078">
    <property type="entry name" value="INTEGRAL MEMBRANE PROTEIN-RELATED"/>
    <property type="match status" value="1"/>
</dbReference>
<feature type="transmembrane region" description="Helical" evidence="1">
    <location>
        <begin position="153"/>
        <end position="170"/>
    </location>
</feature>
<dbReference type="EMBL" id="JAUSTT010000004">
    <property type="protein sequence ID" value="MDQ0175179.1"/>
    <property type="molecule type" value="Genomic_DNA"/>
</dbReference>
<comment type="caution">
    <text evidence="2">The sequence shown here is derived from an EMBL/GenBank/DDBJ whole genome shotgun (WGS) entry which is preliminary data.</text>
</comment>
<dbReference type="Pfam" id="PF19700">
    <property type="entry name" value="DUF6198"/>
    <property type="match status" value="1"/>
</dbReference>
<dbReference type="PANTHER" id="PTHR40078:SF1">
    <property type="entry name" value="INTEGRAL MEMBRANE PROTEIN"/>
    <property type="match status" value="1"/>
</dbReference>
<feature type="transmembrane region" description="Helical" evidence="1">
    <location>
        <begin position="176"/>
        <end position="199"/>
    </location>
</feature>
<protein>
    <submittedName>
        <fullName evidence="2">Membrane protein YczE</fullName>
    </submittedName>
</protein>
<organism evidence="2 3">
    <name type="scientific">Bacillus chungangensis</name>
    <dbReference type="NCBI Taxonomy" id="587633"/>
    <lineage>
        <taxon>Bacteria</taxon>
        <taxon>Bacillati</taxon>
        <taxon>Bacillota</taxon>
        <taxon>Bacilli</taxon>
        <taxon>Bacillales</taxon>
        <taxon>Bacillaceae</taxon>
        <taxon>Bacillus</taxon>
    </lineage>
</organism>
<evidence type="ECO:0000313" key="2">
    <source>
        <dbReference type="EMBL" id="MDQ0175179.1"/>
    </source>
</evidence>
<evidence type="ECO:0000313" key="3">
    <source>
        <dbReference type="Proteomes" id="UP001223586"/>
    </source>
</evidence>
<keyword evidence="1" id="KW-0472">Membrane</keyword>
<accession>A0ABT9WPH0</accession>
<feature type="transmembrane region" description="Helical" evidence="1">
    <location>
        <begin position="106"/>
        <end position="125"/>
    </location>
</feature>
<keyword evidence="1" id="KW-0812">Transmembrane</keyword>
<gene>
    <name evidence="2" type="ORF">J2S08_001013</name>
</gene>
<dbReference type="InterPro" id="IPR038750">
    <property type="entry name" value="YczE/YyaS-like"/>
</dbReference>
<feature type="transmembrane region" description="Helical" evidence="1">
    <location>
        <begin position="7"/>
        <end position="25"/>
    </location>
</feature>
<dbReference type="Proteomes" id="UP001223586">
    <property type="component" value="Unassembled WGS sequence"/>
</dbReference>
<keyword evidence="1" id="KW-1133">Transmembrane helix</keyword>
<keyword evidence="3" id="KW-1185">Reference proteome</keyword>
<proteinExistence type="predicted"/>
<sequence length="213" mass="23767">MLAKRIIYYIAGYILLSLGVTLTLLSELGAGGWDALVQNLYKMTSITMGIWLFIIAVVLVLAASMIKRQFPDIKVMFVAFITGKFIDFWYYIVFDSMEIENIMGRLTILLLGLFIIAFGSAMIFVTHLPKNHTETFVFSIVDTFSFQYKSVKTIADTCALCLALAFGFILKDFSNLGLGTILSTFCMGAVTQSLMPFAGKGLNYFTGRRELSQ</sequence>
<dbReference type="RefSeq" id="WP_307227254.1">
    <property type="nucleotide sequence ID" value="NZ_JAUSTT010000004.1"/>
</dbReference>